<keyword evidence="9" id="KW-0406">Ion transport</keyword>
<evidence type="ECO:0000256" key="12">
    <source>
        <dbReference type="ARBA" id="ARBA00023139"/>
    </source>
</evidence>
<evidence type="ECO:0000256" key="1">
    <source>
        <dbReference type="ARBA" id="ARBA00004571"/>
    </source>
</evidence>
<dbReference type="GO" id="GO:0009279">
    <property type="term" value="C:cell outer membrane"/>
    <property type="evidence" value="ECO:0007669"/>
    <property type="project" value="UniProtKB-SubCell"/>
</dbReference>
<feature type="domain" description="SLBB" evidence="17">
    <location>
        <begin position="164"/>
        <end position="242"/>
    </location>
</feature>
<gene>
    <name evidence="18" type="ORF">CEE60_14080</name>
</gene>
<evidence type="ECO:0000313" key="18">
    <source>
        <dbReference type="EMBL" id="OWQ52047.1"/>
    </source>
</evidence>
<dbReference type="InterPro" id="IPR049712">
    <property type="entry name" value="Poly_export"/>
</dbReference>
<keyword evidence="14" id="KW-0449">Lipoprotein</keyword>
<dbReference type="OrthoDB" id="9808421at2"/>
<comment type="subcellular location">
    <subcellularLocation>
        <location evidence="1">Cell outer membrane</location>
        <topology evidence="1">Multi-pass membrane protein</topology>
    </subcellularLocation>
</comment>
<evidence type="ECO:0000256" key="5">
    <source>
        <dbReference type="ARBA" id="ARBA00022597"/>
    </source>
</evidence>
<evidence type="ECO:0000256" key="2">
    <source>
        <dbReference type="ARBA" id="ARBA00009450"/>
    </source>
</evidence>
<keyword evidence="6" id="KW-0812">Transmembrane</keyword>
<keyword evidence="7 15" id="KW-0732">Signal</keyword>
<comment type="caution">
    <text evidence="18">The sequence shown here is derived from an EMBL/GenBank/DDBJ whole genome shotgun (WGS) entry which is preliminary data.</text>
</comment>
<keyword evidence="8" id="KW-0625">Polysaccharide transport</keyword>
<dbReference type="PANTHER" id="PTHR33619">
    <property type="entry name" value="POLYSACCHARIDE EXPORT PROTEIN GFCE-RELATED"/>
    <property type="match status" value="1"/>
</dbReference>
<keyword evidence="10" id="KW-0626">Porin</keyword>
<dbReference type="Pfam" id="PF02563">
    <property type="entry name" value="Poly_export"/>
    <property type="match status" value="1"/>
</dbReference>
<evidence type="ECO:0000259" key="16">
    <source>
        <dbReference type="Pfam" id="PF02563"/>
    </source>
</evidence>
<dbReference type="GO" id="GO:0006811">
    <property type="term" value="P:monoatomic ion transport"/>
    <property type="evidence" value="ECO:0007669"/>
    <property type="project" value="UniProtKB-KW"/>
</dbReference>
<accession>A0A246HKE1</accession>
<evidence type="ECO:0000256" key="6">
    <source>
        <dbReference type="ARBA" id="ARBA00022692"/>
    </source>
</evidence>
<evidence type="ECO:0000259" key="17">
    <source>
        <dbReference type="Pfam" id="PF22461"/>
    </source>
</evidence>
<dbReference type="Proteomes" id="UP000198157">
    <property type="component" value="Unassembled WGS sequence"/>
</dbReference>
<evidence type="ECO:0000313" key="19">
    <source>
        <dbReference type="Proteomes" id="UP000198157"/>
    </source>
</evidence>
<name>A0A246HKE1_STEMA</name>
<evidence type="ECO:0000256" key="10">
    <source>
        <dbReference type="ARBA" id="ARBA00023114"/>
    </source>
</evidence>
<evidence type="ECO:0000256" key="14">
    <source>
        <dbReference type="ARBA" id="ARBA00023288"/>
    </source>
</evidence>
<dbReference type="Gene3D" id="3.10.560.10">
    <property type="entry name" value="Outer membrane lipoprotein wza domain like"/>
    <property type="match status" value="2"/>
</dbReference>
<keyword evidence="3" id="KW-0813">Transport</keyword>
<evidence type="ECO:0000256" key="11">
    <source>
        <dbReference type="ARBA" id="ARBA00023136"/>
    </source>
</evidence>
<evidence type="ECO:0000256" key="8">
    <source>
        <dbReference type="ARBA" id="ARBA00023047"/>
    </source>
</evidence>
<proteinExistence type="inferred from homology"/>
<dbReference type="GO" id="GO:0046930">
    <property type="term" value="C:pore complex"/>
    <property type="evidence" value="ECO:0007669"/>
    <property type="project" value="UniProtKB-KW"/>
</dbReference>
<dbReference type="GO" id="GO:0015159">
    <property type="term" value="F:polysaccharide transmembrane transporter activity"/>
    <property type="evidence" value="ECO:0007669"/>
    <property type="project" value="InterPro"/>
</dbReference>
<feature type="domain" description="SLBB" evidence="17">
    <location>
        <begin position="248"/>
        <end position="334"/>
    </location>
</feature>
<keyword evidence="4" id="KW-1134">Transmembrane beta strand</keyword>
<keyword evidence="13" id="KW-0998">Cell outer membrane</keyword>
<reference evidence="18 19" key="1">
    <citation type="submission" date="2017-06" db="EMBL/GenBank/DDBJ databases">
        <authorList>
            <person name="Kim H.J."/>
            <person name="Triplett B.A."/>
        </authorList>
    </citation>
    <scope>NUCLEOTIDE SEQUENCE [LARGE SCALE GENOMIC DNA]</scope>
    <source>
        <strain evidence="18 19">13146</strain>
    </source>
</reference>
<evidence type="ECO:0000256" key="3">
    <source>
        <dbReference type="ARBA" id="ARBA00022448"/>
    </source>
</evidence>
<dbReference type="Gene3D" id="3.30.1950.10">
    <property type="entry name" value="wza like domain"/>
    <property type="match status" value="1"/>
</dbReference>
<feature type="domain" description="Polysaccharide export protein N-terminal" evidence="16">
    <location>
        <begin position="74"/>
        <end position="158"/>
    </location>
</feature>
<dbReference type="Pfam" id="PF22461">
    <property type="entry name" value="SLBB_2"/>
    <property type="match status" value="2"/>
</dbReference>
<feature type="signal peptide" evidence="15">
    <location>
        <begin position="1"/>
        <end position="22"/>
    </location>
</feature>
<keyword evidence="5" id="KW-0762">Sugar transport</keyword>
<organism evidence="18 19">
    <name type="scientific">Stenotrophomonas maltophilia</name>
    <name type="common">Pseudomonas maltophilia</name>
    <name type="synonym">Xanthomonas maltophilia</name>
    <dbReference type="NCBI Taxonomy" id="40324"/>
    <lineage>
        <taxon>Bacteria</taxon>
        <taxon>Pseudomonadati</taxon>
        <taxon>Pseudomonadota</taxon>
        <taxon>Gammaproteobacteria</taxon>
        <taxon>Lysobacterales</taxon>
        <taxon>Lysobacteraceae</taxon>
        <taxon>Stenotrophomonas</taxon>
        <taxon>Stenotrophomonas maltophilia group</taxon>
    </lineage>
</organism>
<dbReference type="EMBL" id="NIVS01000037">
    <property type="protein sequence ID" value="OWQ52047.1"/>
    <property type="molecule type" value="Genomic_DNA"/>
</dbReference>
<evidence type="ECO:0000256" key="9">
    <source>
        <dbReference type="ARBA" id="ARBA00023065"/>
    </source>
</evidence>
<feature type="chain" id="PRO_5012376874" evidence="15">
    <location>
        <begin position="23"/>
        <end position="368"/>
    </location>
</feature>
<evidence type="ECO:0000256" key="13">
    <source>
        <dbReference type="ARBA" id="ARBA00023237"/>
    </source>
</evidence>
<evidence type="ECO:0000256" key="4">
    <source>
        <dbReference type="ARBA" id="ARBA00022452"/>
    </source>
</evidence>
<keyword evidence="11" id="KW-0472">Membrane</keyword>
<dbReference type="PROSITE" id="PS51257">
    <property type="entry name" value="PROKAR_LIPOPROTEIN"/>
    <property type="match status" value="1"/>
</dbReference>
<keyword evidence="12" id="KW-0564">Palmitate</keyword>
<dbReference type="InterPro" id="IPR003715">
    <property type="entry name" value="Poly_export_N"/>
</dbReference>
<protein>
    <submittedName>
        <fullName evidence="18">Capsular biosynthesis protein</fullName>
    </submittedName>
</protein>
<dbReference type="GO" id="GO:0015288">
    <property type="term" value="F:porin activity"/>
    <property type="evidence" value="ECO:0007669"/>
    <property type="project" value="UniProtKB-KW"/>
</dbReference>
<sequence length="368" mass="39174">MDCKRLGATLAFALTLSGCVFAPGQHMRSSALARDDQPVGNDNIELIQITPKLIAMDRASRDVPSLPIALTSYQPGPYQIGAGDVLYITVWDHPELTVPAGPQQQLNAAGRMVQSDGTLFYPYIGKIAAAGKTPGALRDEITSKLARYIEAPQVDVSMLTYASQRAWVTGASRQAATVPLSVTPLTLGDAISQSGLDPTQADLSGVRLTREGVTYTIDLDRLGRQGGGATNVFLKANDHIYVPYLDRKEIFVVGEVNQPGAMSFKTSDISLSQALGRARGLQQSTSNGNAVYVIRGSSDLQSAPSSVFQLEAKSPAAFAVASQFELLPGDVVFVGAAGVTRWSRFVNQLLPFTSIISNAASARNDLDN</sequence>
<evidence type="ECO:0000256" key="15">
    <source>
        <dbReference type="SAM" id="SignalP"/>
    </source>
</evidence>
<dbReference type="InterPro" id="IPR054765">
    <property type="entry name" value="SLBB_dom"/>
</dbReference>
<comment type="similarity">
    <text evidence="2">Belongs to the BexD/CtrA/VexA family.</text>
</comment>
<dbReference type="PANTHER" id="PTHR33619:SF3">
    <property type="entry name" value="POLYSACCHARIDE EXPORT PROTEIN GFCE-RELATED"/>
    <property type="match status" value="1"/>
</dbReference>
<evidence type="ECO:0000256" key="7">
    <source>
        <dbReference type="ARBA" id="ARBA00022729"/>
    </source>
</evidence>
<dbReference type="AlphaFoldDB" id="A0A246HKE1"/>